<reference evidence="10 11" key="1">
    <citation type="submission" date="2017-01" db="EMBL/GenBank/DDBJ databases">
        <title>First insights into the biology of 'candidatus Vampirococcus archaeovorus'.</title>
        <authorList>
            <person name="Kizina J."/>
            <person name="Jordan S."/>
            <person name="Stueber K."/>
            <person name="Reinhardt R."/>
            <person name="Harder J."/>
        </authorList>
    </citation>
    <scope>NUCLEOTIDE SEQUENCE [LARGE SCALE GENOMIC DNA]</scope>
    <source>
        <strain evidence="10 11">LiM</strain>
    </source>
</reference>
<evidence type="ECO:0000256" key="1">
    <source>
        <dbReference type="ARBA" id="ARBA00004429"/>
    </source>
</evidence>
<evidence type="ECO:0000256" key="7">
    <source>
        <dbReference type="ARBA" id="ARBA00023136"/>
    </source>
</evidence>
<evidence type="ECO:0000256" key="2">
    <source>
        <dbReference type="ARBA" id="ARBA00005745"/>
    </source>
</evidence>
<gene>
    <name evidence="10" type="ORF">BU251_05195</name>
</gene>
<comment type="similarity">
    <text evidence="2">Belongs to the GSP F family.</text>
</comment>
<keyword evidence="7 8" id="KW-0472">Membrane</keyword>
<feature type="transmembrane region" description="Helical" evidence="8">
    <location>
        <begin position="178"/>
        <end position="200"/>
    </location>
</feature>
<feature type="transmembrane region" description="Helical" evidence="8">
    <location>
        <begin position="232"/>
        <end position="249"/>
    </location>
</feature>
<keyword evidence="3" id="KW-1003">Cell membrane</keyword>
<keyword evidence="5 8" id="KW-0812">Transmembrane</keyword>
<proteinExistence type="inferred from homology"/>
<evidence type="ECO:0000259" key="9">
    <source>
        <dbReference type="Pfam" id="PF00482"/>
    </source>
</evidence>
<dbReference type="Gene3D" id="1.20.81.30">
    <property type="entry name" value="Type II secretion system (T2SS), domain F"/>
    <property type="match status" value="2"/>
</dbReference>
<keyword evidence="11" id="KW-1185">Reference proteome</keyword>
<dbReference type="Proteomes" id="UP000287243">
    <property type="component" value="Chromosome"/>
</dbReference>
<keyword evidence="4" id="KW-0997">Cell inner membrane</keyword>
<dbReference type="KEGG" id="vai:BU251_05195"/>
<dbReference type="InterPro" id="IPR018076">
    <property type="entry name" value="T2SS_GspF_dom"/>
</dbReference>
<evidence type="ECO:0000313" key="10">
    <source>
        <dbReference type="EMBL" id="QAT17167.1"/>
    </source>
</evidence>
<sequence length="413" mass="46158">MPKFSYICRKTTGEKEVGVIEGASQDEVVAQLQRKGLFITSIIPFDVGRKEAGAPQESRTVKKQFTHAGVNSHDLVLFARQLAMLLGAGVSLLRSLDVIAKQVDSKKLATIVTQVALDMEAGRTLRDALSKFPDIFSALWINLIETGEASGNLPMVLDKLAYYLEEAANFKRKIVSALLYPGILLFVSVSAVFFFIIKIVPTFANILVNFGVELPLPTKILINLSTLLTKNLLWIVLGGAGLVFLFRYIKRRPPFDRIIEDISFKVPIFGEFLRFMYLERFATTMSILIESGVPILYALEISERSAGSIRMTDAISYIKRNVKEGRSMAVPMEKSEFFTPMVVQMIAIGEEIGELSNMLKRIAKYYQDYLETFVSRLATIFEPLMIVFIGVIIGAMVISIFLPIFSIAFMKTA</sequence>
<dbReference type="OrthoDB" id="9805682at2"/>
<dbReference type="GO" id="GO:0005886">
    <property type="term" value="C:plasma membrane"/>
    <property type="evidence" value="ECO:0007669"/>
    <property type="project" value="UniProtKB-SubCell"/>
</dbReference>
<evidence type="ECO:0000256" key="3">
    <source>
        <dbReference type="ARBA" id="ARBA00022475"/>
    </source>
</evidence>
<evidence type="ECO:0000256" key="4">
    <source>
        <dbReference type="ARBA" id="ARBA00022519"/>
    </source>
</evidence>
<dbReference type="PANTHER" id="PTHR30012:SF0">
    <property type="entry name" value="TYPE II SECRETION SYSTEM PROTEIN F-RELATED"/>
    <property type="match status" value="1"/>
</dbReference>
<dbReference type="PANTHER" id="PTHR30012">
    <property type="entry name" value="GENERAL SECRETION PATHWAY PROTEIN"/>
    <property type="match status" value="1"/>
</dbReference>
<dbReference type="InterPro" id="IPR042094">
    <property type="entry name" value="T2SS_GspF_sf"/>
</dbReference>
<evidence type="ECO:0000256" key="8">
    <source>
        <dbReference type="SAM" id="Phobius"/>
    </source>
</evidence>
<comment type="subcellular location">
    <subcellularLocation>
        <location evidence="1">Cell inner membrane</location>
        <topology evidence="1">Multi-pass membrane protein</topology>
    </subcellularLocation>
</comment>
<dbReference type="FunFam" id="1.20.81.30:FF:000001">
    <property type="entry name" value="Type II secretion system protein F"/>
    <property type="match status" value="2"/>
</dbReference>
<name>A0A410P4N1_VELA1</name>
<feature type="domain" description="Type II secretion system protein GspF" evidence="9">
    <location>
        <begin position="78"/>
        <end position="201"/>
    </location>
</feature>
<dbReference type="InterPro" id="IPR003004">
    <property type="entry name" value="GspF/PilC"/>
</dbReference>
<organism evidence="10 11">
    <name type="scientific">Velamenicoccus archaeovorus</name>
    <dbReference type="NCBI Taxonomy" id="1930593"/>
    <lineage>
        <taxon>Bacteria</taxon>
        <taxon>Pseudomonadati</taxon>
        <taxon>Candidatus Omnitrophota</taxon>
        <taxon>Candidatus Velamenicoccus</taxon>
    </lineage>
</organism>
<dbReference type="EMBL" id="CP019384">
    <property type="protein sequence ID" value="QAT17167.1"/>
    <property type="molecule type" value="Genomic_DNA"/>
</dbReference>
<dbReference type="RefSeq" id="WP_128699861.1">
    <property type="nucleotide sequence ID" value="NZ_CP019384.1"/>
</dbReference>
<feature type="transmembrane region" description="Helical" evidence="8">
    <location>
        <begin position="384"/>
        <end position="410"/>
    </location>
</feature>
<evidence type="ECO:0000256" key="5">
    <source>
        <dbReference type="ARBA" id="ARBA00022692"/>
    </source>
</evidence>
<dbReference type="Pfam" id="PF00482">
    <property type="entry name" value="T2SSF"/>
    <property type="match status" value="2"/>
</dbReference>
<protein>
    <submittedName>
        <fullName evidence="10">Type II secretion system protein F</fullName>
    </submittedName>
</protein>
<evidence type="ECO:0000313" key="11">
    <source>
        <dbReference type="Proteomes" id="UP000287243"/>
    </source>
</evidence>
<dbReference type="AlphaFoldDB" id="A0A410P4N1"/>
<dbReference type="PRINTS" id="PR00812">
    <property type="entry name" value="BCTERIALGSPF"/>
</dbReference>
<evidence type="ECO:0000256" key="6">
    <source>
        <dbReference type="ARBA" id="ARBA00022989"/>
    </source>
</evidence>
<accession>A0A410P4N1</accession>
<feature type="domain" description="Type II secretion system protein GspF" evidence="9">
    <location>
        <begin position="281"/>
        <end position="403"/>
    </location>
</feature>
<keyword evidence="6 8" id="KW-1133">Transmembrane helix</keyword>